<dbReference type="STRING" id="1126833.VN24_13995"/>
<reference evidence="4" key="2">
    <citation type="submission" date="2015-03" db="EMBL/GenBank/DDBJ databases">
        <title>Genome sequence of Paenibacillus beijingensis strain DSM 24997T.</title>
        <authorList>
            <person name="Kwak Y."/>
            <person name="Shin J.-H."/>
        </authorList>
    </citation>
    <scope>NUCLEOTIDE SEQUENCE [LARGE SCALE GENOMIC DNA]</scope>
    <source>
        <strain evidence="4">DSM 24997</strain>
    </source>
</reference>
<gene>
    <name evidence="3" type="ORF">VN24_13995</name>
</gene>
<organism evidence="3 4">
    <name type="scientific">Paenibacillus beijingensis</name>
    <dbReference type="NCBI Taxonomy" id="1126833"/>
    <lineage>
        <taxon>Bacteria</taxon>
        <taxon>Bacillati</taxon>
        <taxon>Bacillota</taxon>
        <taxon>Bacilli</taxon>
        <taxon>Bacillales</taxon>
        <taxon>Paenibacillaceae</taxon>
        <taxon>Paenibacillus</taxon>
    </lineage>
</organism>
<dbReference type="KEGG" id="pbj:VN24_13995"/>
<evidence type="ECO:0000313" key="4">
    <source>
        <dbReference type="Proteomes" id="UP000032633"/>
    </source>
</evidence>
<name>A0A0D5NRF5_9BACL</name>
<feature type="compositionally biased region" description="Low complexity" evidence="1">
    <location>
        <begin position="21"/>
        <end position="31"/>
    </location>
</feature>
<accession>A0A0D5NRF5</accession>
<dbReference type="HOGENOM" id="CLU_031285_12_3_9"/>
<feature type="region of interest" description="Disordered" evidence="1">
    <location>
        <begin position="21"/>
        <end position="40"/>
    </location>
</feature>
<dbReference type="Pfam" id="PF01547">
    <property type="entry name" value="SBP_bac_1"/>
    <property type="match status" value="1"/>
</dbReference>
<evidence type="ECO:0000256" key="1">
    <source>
        <dbReference type="SAM" id="MobiDB-lite"/>
    </source>
</evidence>
<feature type="chain" id="PRO_5038403083" evidence="2">
    <location>
        <begin position="23"/>
        <end position="431"/>
    </location>
</feature>
<dbReference type="Gene3D" id="3.40.190.10">
    <property type="entry name" value="Periplasmic binding protein-like II"/>
    <property type="match status" value="2"/>
</dbReference>
<reference evidence="3 4" key="1">
    <citation type="journal article" date="2015" name="J. Biotechnol.">
        <title>Complete genome sequence of Paenibacillus beijingensis 7188(T) (=DSM 24997(T)), a novel rhizobacterium from jujube garden soil.</title>
        <authorList>
            <person name="Kwak Y."/>
            <person name="Shin J.H."/>
        </authorList>
    </citation>
    <scope>NUCLEOTIDE SEQUENCE [LARGE SCALE GENOMIC DNA]</scope>
    <source>
        <strain evidence="3 4">DSM 24997</strain>
    </source>
</reference>
<feature type="signal peptide" evidence="2">
    <location>
        <begin position="1"/>
        <end position="22"/>
    </location>
</feature>
<dbReference type="PROSITE" id="PS51257">
    <property type="entry name" value="PROKAR_LIPOPROTEIN"/>
    <property type="match status" value="1"/>
</dbReference>
<protein>
    <submittedName>
        <fullName evidence="3">Sugar ABC transporter substrate-binding protein</fullName>
    </submittedName>
</protein>
<dbReference type="PATRIC" id="fig|1126833.4.peg.3051"/>
<dbReference type="InterPro" id="IPR006059">
    <property type="entry name" value="SBP"/>
</dbReference>
<dbReference type="InterPro" id="IPR050490">
    <property type="entry name" value="Bact_solute-bd_prot1"/>
</dbReference>
<dbReference type="SUPFAM" id="SSF53850">
    <property type="entry name" value="Periplasmic binding protein-like II"/>
    <property type="match status" value="1"/>
</dbReference>
<dbReference type="Proteomes" id="UP000032633">
    <property type="component" value="Chromosome"/>
</dbReference>
<dbReference type="PANTHER" id="PTHR43649">
    <property type="entry name" value="ARABINOSE-BINDING PROTEIN-RELATED"/>
    <property type="match status" value="1"/>
</dbReference>
<sequence>MKKTSAFAALSFVLLAAGCSSGGSNTESTSGSGTGSGSGTEKVKVTITSWRAQQTETDMYKVIQQELNKVYPDIELDFQAVKATEYNTALSTALQTNTAADIIHLRPYGGGRKVADAGYLEPIDGMKGLDQFTPDQLKAAQGTDGKQYGVPIMLSSTQFLYNKEIFAQNSIQVPKTWDELISDAEALKKKNVTPLAFGSKEGWVLSLMHGAIAPAFYGTDFPSQFLKGEKKLDSPEYLKSIEAFKSLTPYFPDNFEGLGMDDIRTMFATGQTAMIIDGNFDIAAIQALNPAIDIGVFPVPPATAGGKPTVSTWVDGSFALNKNAKNKDAAKKVLEFMTSKEYGTIILNNAKVPSPIQGLSTDDALIKEISDLSVSSATPYFAVTNLSQGDPTTKTTLENSLQGMFLGKLTPEQVVAEEQKSADTWFKPSGS</sequence>
<dbReference type="AlphaFoldDB" id="A0A0D5NRF5"/>
<keyword evidence="4" id="KW-1185">Reference proteome</keyword>
<dbReference type="EMBL" id="CP011058">
    <property type="protein sequence ID" value="AJY77725.1"/>
    <property type="molecule type" value="Genomic_DNA"/>
</dbReference>
<evidence type="ECO:0000313" key="3">
    <source>
        <dbReference type="EMBL" id="AJY77725.1"/>
    </source>
</evidence>
<proteinExistence type="predicted"/>
<dbReference type="OrthoDB" id="9798191at2"/>
<evidence type="ECO:0000256" key="2">
    <source>
        <dbReference type="SAM" id="SignalP"/>
    </source>
</evidence>
<keyword evidence="2" id="KW-0732">Signal</keyword>